<dbReference type="Proteomes" id="UP000306808">
    <property type="component" value="Unassembled WGS sequence"/>
</dbReference>
<evidence type="ECO:0000313" key="6">
    <source>
        <dbReference type="Proteomes" id="UP000306808"/>
    </source>
</evidence>
<feature type="coiled-coil region" evidence="1">
    <location>
        <begin position="352"/>
        <end position="379"/>
    </location>
</feature>
<dbReference type="EMBL" id="SUME01000004">
    <property type="protein sequence ID" value="TJZ60826.1"/>
    <property type="molecule type" value="Genomic_DNA"/>
</dbReference>
<feature type="chain" id="PRO_5020358854" description="DUF6377 domain-containing protein" evidence="3">
    <location>
        <begin position="21"/>
        <end position="539"/>
    </location>
</feature>
<dbReference type="Gene3D" id="1.25.40.10">
    <property type="entry name" value="Tetratricopeptide repeat domain"/>
    <property type="match status" value="1"/>
</dbReference>
<keyword evidence="2" id="KW-1133">Transmembrane helix</keyword>
<evidence type="ECO:0000259" key="4">
    <source>
        <dbReference type="Pfam" id="PF19904"/>
    </source>
</evidence>
<dbReference type="InterPro" id="IPR011990">
    <property type="entry name" value="TPR-like_helical_dom_sf"/>
</dbReference>
<gene>
    <name evidence="5" type="ORF">FAZ15_11835</name>
</gene>
<keyword evidence="2" id="KW-0812">Transmembrane</keyword>
<accession>A0A4U0P0S7</accession>
<evidence type="ECO:0000256" key="3">
    <source>
        <dbReference type="SAM" id="SignalP"/>
    </source>
</evidence>
<keyword evidence="3" id="KW-0732">Signal</keyword>
<dbReference type="InterPro" id="IPR045957">
    <property type="entry name" value="DUF6377"/>
</dbReference>
<keyword evidence="2" id="KW-0472">Membrane</keyword>
<sequence>MYKFLVVLCSVLSFDTVVFASSQVDSVEKELHLLLNRKSQFESKKIETISRFKDALKTTKNLHDKYVLHLNLYHEFKKYQIDSAIFYIKANQLIGRELNNQYLIDESLIQLASLYSSAGKFIESADLLSQISRAQMSEDLLPDYYKAYSEFSSHYGQSSNNDLYFRESEIFRDSLLSVLDPQSIEYQITYATKKLYNNETTVAEKLLRQLLQETDETLSERGLIAYLLGIIYKNKGELDKQIYFFGLSALTDIKHAVKDNASLQSLALCYYEKGDVDKAYLYIQEAINDAIFCNVRYRTIESSSFYPIINASFQEKENRQKNELKSYLMVISLMTIILSVVLGVLFIQIKKLKKIRIALKQANDDLHHLNDQLLKVNNELSESNHIKEEYIAHFFDICSSYIDKMDNARKTILKKLANKQESDILKHLKSQDVIKEELEDLYRNFDIIFLNLYPSFIDEFNKLLKPEEQILPKSEELLSTELRIFALIRLGISDSTKIASFLRYSLRTVYNYRVKVRNKVLGSKDEFEDKIKKIGEVQF</sequence>
<comment type="caution">
    <text evidence="5">The sequence shown here is derived from an EMBL/GenBank/DDBJ whole genome shotgun (WGS) entry which is preliminary data.</text>
</comment>
<feature type="domain" description="DUF6377" evidence="4">
    <location>
        <begin position="252"/>
        <end position="499"/>
    </location>
</feature>
<feature type="transmembrane region" description="Helical" evidence="2">
    <location>
        <begin position="327"/>
        <end position="347"/>
    </location>
</feature>
<name>A0A4U0P0S7_9SPHI</name>
<keyword evidence="6" id="KW-1185">Reference proteome</keyword>
<dbReference type="AlphaFoldDB" id="A0A4U0P0S7"/>
<proteinExistence type="predicted"/>
<feature type="signal peptide" evidence="3">
    <location>
        <begin position="1"/>
        <end position="20"/>
    </location>
</feature>
<evidence type="ECO:0000256" key="1">
    <source>
        <dbReference type="SAM" id="Coils"/>
    </source>
</evidence>
<organism evidence="5 6">
    <name type="scientific">Sphingobacterium olei</name>
    <dbReference type="NCBI Taxonomy" id="2571155"/>
    <lineage>
        <taxon>Bacteria</taxon>
        <taxon>Pseudomonadati</taxon>
        <taxon>Bacteroidota</taxon>
        <taxon>Sphingobacteriia</taxon>
        <taxon>Sphingobacteriales</taxon>
        <taxon>Sphingobacteriaceae</taxon>
        <taxon>Sphingobacterium</taxon>
    </lineage>
</organism>
<evidence type="ECO:0000313" key="5">
    <source>
        <dbReference type="EMBL" id="TJZ60826.1"/>
    </source>
</evidence>
<evidence type="ECO:0000256" key="2">
    <source>
        <dbReference type="SAM" id="Phobius"/>
    </source>
</evidence>
<dbReference type="OrthoDB" id="1044679at2"/>
<dbReference type="Pfam" id="PF19904">
    <property type="entry name" value="DUF6377"/>
    <property type="match status" value="1"/>
</dbReference>
<keyword evidence="1" id="KW-0175">Coiled coil</keyword>
<protein>
    <recommendedName>
        <fullName evidence="4">DUF6377 domain-containing protein</fullName>
    </recommendedName>
</protein>
<reference evidence="5 6" key="1">
    <citation type="submission" date="2019-04" db="EMBL/GenBank/DDBJ databases">
        <title>Sphingobacterium olei sp. nov., isolated from oil-contaminated soil.</title>
        <authorList>
            <person name="Liu B."/>
        </authorList>
    </citation>
    <scope>NUCLEOTIDE SEQUENCE [LARGE SCALE GENOMIC DNA]</scope>
    <source>
        <strain evidence="5 6">HAL-9</strain>
    </source>
</reference>